<dbReference type="KEGG" id="bsol:FSW04_02880"/>
<organism evidence="1 2">
    <name type="scientific">Baekduia soli</name>
    <dbReference type="NCBI Taxonomy" id="496014"/>
    <lineage>
        <taxon>Bacteria</taxon>
        <taxon>Bacillati</taxon>
        <taxon>Actinomycetota</taxon>
        <taxon>Thermoleophilia</taxon>
        <taxon>Solirubrobacterales</taxon>
        <taxon>Baekduiaceae</taxon>
        <taxon>Baekduia</taxon>
    </lineage>
</organism>
<dbReference type="RefSeq" id="WP_146916058.1">
    <property type="nucleotide sequence ID" value="NZ_CP042430.1"/>
</dbReference>
<keyword evidence="2" id="KW-1185">Reference proteome</keyword>
<evidence type="ECO:0008006" key="3">
    <source>
        <dbReference type="Google" id="ProtNLM"/>
    </source>
</evidence>
<name>A0A5B8U0W0_9ACTN</name>
<dbReference type="Proteomes" id="UP000321805">
    <property type="component" value="Chromosome"/>
</dbReference>
<dbReference type="OrthoDB" id="5243407at2"/>
<accession>A0A5B8U0W0</accession>
<protein>
    <recommendedName>
        <fullName evidence="3">PAS domain-containing protein</fullName>
    </recommendedName>
</protein>
<dbReference type="AlphaFoldDB" id="A0A5B8U0W0"/>
<sequence>MSFARPTLRLVPDPVAPAPLVQFCGHCGEPPPTPMAARSRVCALCGLGVVIEASQDLAPDPGGSFLIVDRRLKLCGLSRGAENLLGLVEPTAVHRPITDFLEPADAEAASADALAQSIVATAGGHAPVQSIVLRPAGEYGVRYAARVGSCGSPTGALIVLDTV</sequence>
<evidence type="ECO:0000313" key="1">
    <source>
        <dbReference type="EMBL" id="QEC46628.1"/>
    </source>
</evidence>
<evidence type="ECO:0000313" key="2">
    <source>
        <dbReference type="Proteomes" id="UP000321805"/>
    </source>
</evidence>
<gene>
    <name evidence="1" type="ORF">FSW04_02880</name>
</gene>
<dbReference type="EMBL" id="CP042430">
    <property type="protein sequence ID" value="QEC46628.1"/>
    <property type="molecule type" value="Genomic_DNA"/>
</dbReference>
<reference evidence="1 2" key="1">
    <citation type="journal article" date="2018" name="J. Microbiol.">
        <title>Baekduia soli gen. nov., sp. nov., a novel bacterium isolated from the soil of Baekdu Mountain and proposal of a novel family name, Baekduiaceae fam. nov.</title>
        <authorList>
            <person name="An D.S."/>
            <person name="Siddiqi M.Z."/>
            <person name="Kim K.H."/>
            <person name="Yu H.S."/>
            <person name="Im W.T."/>
        </authorList>
    </citation>
    <scope>NUCLEOTIDE SEQUENCE [LARGE SCALE GENOMIC DNA]</scope>
    <source>
        <strain evidence="1 2">BR7-21</strain>
    </source>
</reference>
<proteinExistence type="predicted"/>